<comment type="subunit">
    <text evidence="6">Monomer.</text>
</comment>
<dbReference type="PROSITE" id="PS51713">
    <property type="entry name" value="G_ERA"/>
    <property type="match status" value="1"/>
</dbReference>
<feature type="domain" description="Era-type G" evidence="8">
    <location>
        <begin position="2"/>
        <end position="167"/>
    </location>
</feature>
<dbReference type="InterPro" id="IPR004044">
    <property type="entry name" value="KH_dom_type_2"/>
</dbReference>
<dbReference type="InterPro" id="IPR027417">
    <property type="entry name" value="P-loop_NTPase"/>
</dbReference>
<comment type="subcellular location">
    <subcellularLocation>
        <location evidence="6">Cytoplasm</location>
    </subcellularLocation>
    <subcellularLocation>
        <location evidence="6">Cell membrane</location>
        <topology evidence="6">Peripheral membrane protein</topology>
    </subcellularLocation>
</comment>
<accession>A0A222MWV3</accession>
<dbReference type="NCBIfam" id="TIGR00436">
    <property type="entry name" value="era"/>
    <property type="match status" value="1"/>
</dbReference>
<feature type="binding site" evidence="6">
    <location>
        <begin position="10"/>
        <end position="17"/>
    </location>
    <ligand>
        <name>GTP</name>
        <dbReference type="ChEBI" id="CHEBI:37565"/>
    </ligand>
</feature>
<evidence type="ECO:0000256" key="1">
    <source>
        <dbReference type="ARBA" id="ARBA00007921"/>
    </source>
</evidence>
<dbReference type="GO" id="GO:0003924">
    <property type="term" value="F:GTPase activity"/>
    <property type="evidence" value="ECO:0007669"/>
    <property type="project" value="UniProtKB-UniRule"/>
</dbReference>
<comment type="similarity">
    <text evidence="1 6 7">Belongs to the TRAFAC class TrmE-Era-EngA-EngB-Septin-like GTPase superfamily. Era GTPase family.</text>
</comment>
<dbReference type="NCBIfam" id="TIGR00231">
    <property type="entry name" value="small_GTP"/>
    <property type="match status" value="1"/>
</dbReference>
<evidence type="ECO:0000259" key="8">
    <source>
        <dbReference type="PROSITE" id="PS51713"/>
    </source>
</evidence>
<dbReference type="Gene3D" id="3.40.50.300">
    <property type="entry name" value="P-loop containing nucleotide triphosphate hydrolases"/>
    <property type="match status" value="1"/>
</dbReference>
<name>A0A222MWV3_9BACT</name>
<organism evidence="9 10">
    <name type="scientific">Campylobacter avium LMG 24591</name>
    <dbReference type="NCBI Taxonomy" id="522484"/>
    <lineage>
        <taxon>Bacteria</taxon>
        <taxon>Pseudomonadati</taxon>
        <taxon>Campylobacterota</taxon>
        <taxon>Epsilonproteobacteria</taxon>
        <taxon>Campylobacterales</taxon>
        <taxon>Campylobacteraceae</taxon>
        <taxon>Campylobacter</taxon>
    </lineage>
</organism>
<dbReference type="GO" id="GO:0005829">
    <property type="term" value="C:cytosol"/>
    <property type="evidence" value="ECO:0007669"/>
    <property type="project" value="TreeGrafter"/>
</dbReference>
<feature type="binding site" evidence="6">
    <location>
        <begin position="57"/>
        <end position="61"/>
    </location>
    <ligand>
        <name>GTP</name>
        <dbReference type="ChEBI" id="CHEBI:37565"/>
    </ligand>
</feature>
<dbReference type="NCBIfam" id="NF000908">
    <property type="entry name" value="PRK00089.1"/>
    <property type="match status" value="1"/>
</dbReference>
<evidence type="ECO:0000256" key="5">
    <source>
        <dbReference type="ARBA" id="ARBA00023134"/>
    </source>
</evidence>
<evidence type="ECO:0000256" key="3">
    <source>
        <dbReference type="ARBA" id="ARBA00022741"/>
    </source>
</evidence>
<keyword evidence="4 6" id="KW-0694">RNA-binding</keyword>
<dbReference type="SUPFAM" id="SSF52540">
    <property type="entry name" value="P-loop containing nucleoside triphosphate hydrolases"/>
    <property type="match status" value="1"/>
</dbReference>
<dbReference type="OrthoDB" id="9805918at2"/>
<keyword evidence="6" id="KW-0963">Cytoplasm</keyword>
<dbReference type="InterPro" id="IPR005225">
    <property type="entry name" value="Small_GTP-bd"/>
</dbReference>
<feature type="region of interest" description="G4" evidence="7">
    <location>
        <begin position="116"/>
        <end position="119"/>
    </location>
</feature>
<evidence type="ECO:0000313" key="10">
    <source>
        <dbReference type="Proteomes" id="UP000201169"/>
    </source>
</evidence>
<keyword evidence="6" id="KW-0690">Ribosome biogenesis</keyword>
<dbReference type="CDD" id="cd22534">
    <property type="entry name" value="KH-II_Era"/>
    <property type="match status" value="1"/>
</dbReference>
<keyword evidence="3 6" id="KW-0547">Nucleotide-binding</keyword>
<dbReference type="GO" id="GO:0070181">
    <property type="term" value="F:small ribosomal subunit rRNA binding"/>
    <property type="evidence" value="ECO:0007669"/>
    <property type="project" value="UniProtKB-UniRule"/>
</dbReference>
<dbReference type="PANTHER" id="PTHR42698:SF1">
    <property type="entry name" value="GTPASE ERA, MITOCHONDRIAL"/>
    <property type="match status" value="1"/>
</dbReference>
<evidence type="ECO:0000256" key="6">
    <source>
        <dbReference type="HAMAP-Rule" id="MF_00367"/>
    </source>
</evidence>
<sequence length="288" mass="33252">MKSGFVSVIGRTNAGKSTLVNSLLGEKIALVSHKRNATRRKINAIVMHDDKQIIFIDTPGLHKSDKLFNQSLIESAKKSIKDCDIVLFVVSVKDSTKDYEDFLAFHKDVKHVLVINKVDLEDKKYLLDKIQEYAKFDKYFQALIPFSCKKKAYKNILLDELCKHLNYDHYFYDTDILSSSSQRDIYREFILEALFESFADELPYSSDVIINEVKNKNDILHISANLITDTQAHKKILIGKNAEALKRIGIKARKKIEKFASCKVNLELFVLVKKAWTKDKQFLEKILR</sequence>
<dbReference type="Pfam" id="PF01926">
    <property type="entry name" value="MMR_HSR1"/>
    <property type="match status" value="1"/>
</dbReference>
<dbReference type="Pfam" id="PF07650">
    <property type="entry name" value="KH_2"/>
    <property type="match status" value="1"/>
</dbReference>
<dbReference type="InterPro" id="IPR030388">
    <property type="entry name" value="G_ERA_dom"/>
</dbReference>
<dbReference type="RefSeq" id="WP_094325308.1">
    <property type="nucleotide sequence ID" value="NZ_CP022347.1"/>
</dbReference>
<dbReference type="Proteomes" id="UP000201169">
    <property type="component" value="Chromosome"/>
</dbReference>
<feature type="region of interest" description="G3" evidence="7">
    <location>
        <begin position="57"/>
        <end position="60"/>
    </location>
</feature>
<reference evidence="9 10" key="1">
    <citation type="submission" date="2017-07" db="EMBL/GenBank/DDBJ databases">
        <title>Analysis of two Campylobacter avium genomes and identification of a novel hippuricase gene.</title>
        <authorList>
            <person name="Miller W.G."/>
            <person name="Chapman M.H."/>
            <person name="Yee E."/>
            <person name="Revez J."/>
            <person name="Bono J.L."/>
            <person name="Rossi M."/>
        </authorList>
    </citation>
    <scope>NUCLEOTIDE SEQUENCE [LARGE SCALE GENOMIC DNA]</scope>
    <source>
        <strain evidence="9 10">LMG 24591</strain>
    </source>
</reference>
<proteinExistence type="inferred from homology"/>
<evidence type="ECO:0000256" key="7">
    <source>
        <dbReference type="PROSITE-ProRule" id="PRU01050"/>
    </source>
</evidence>
<dbReference type="EMBL" id="CP022347">
    <property type="protein sequence ID" value="ASQ30554.1"/>
    <property type="molecule type" value="Genomic_DNA"/>
</dbReference>
<feature type="region of interest" description="G1" evidence="7">
    <location>
        <begin position="10"/>
        <end position="17"/>
    </location>
</feature>
<dbReference type="KEGG" id="cavi:CAV_0893"/>
<dbReference type="GO" id="GO:0043024">
    <property type="term" value="F:ribosomal small subunit binding"/>
    <property type="evidence" value="ECO:0007669"/>
    <property type="project" value="TreeGrafter"/>
</dbReference>
<dbReference type="SUPFAM" id="SSF54814">
    <property type="entry name" value="Prokaryotic type KH domain (KH-domain type II)"/>
    <property type="match status" value="1"/>
</dbReference>
<gene>
    <name evidence="6 9" type="primary">era</name>
    <name evidence="9" type="ORF">CAV_0893</name>
</gene>
<protein>
    <recommendedName>
        <fullName evidence="2 6">GTPase Era</fullName>
    </recommendedName>
</protein>
<dbReference type="InterPro" id="IPR006073">
    <property type="entry name" value="GTP-bd"/>
</dbReference>
<dbReference type="Gene3D" id="3.30.300.20">
    <property type="match status" value="1"/>
</dbReference>
<dbReference type="GO" id="GO:0000028">
    <property type="term" value="P:ribosomal small subunit assembly"/>
    <property type="evidence" value="ECO:0007669"/>
    <property type="project" value="TreeGrafter"/>
</dbReference>
<dbReference type="InterPro" id="IPR009019">
    <property type="entry name" value="KH_sf_prok-type"/>
</dbReference>
<keyword evidence="6" id="KW-1003">Cell membrane</keyword>
<dbReference type="GO" id="GO:0005525">
    <property type="term" value="F:GTP binding"/>
    <property type="evidence" value="ECO:0007669"/>
    <property type="project" value="UniProtKB-UniRule"/>
</dbReference>
<dbReference type="InterPro" id="IPR005662">
    <property type="entry name" value="GTPase_Era-like"/>
</dbReference>
<feature type="binding site" evidence="6">
    <location>
        <begin position="116"/>
        <end position="119"/>
    </location>
    <ligand>
        <name>GTP</name>
        <dbReference type="ChEBI" id="CHEBI:37565"/>
    </ligand>
</feature>
<dbReference type="HAMAP" id="MF_00367">
    <property type="entry name" value="GTPase_Era"/>
    <property type="match status" value="1"/>
</dbReference>
<dbReference type="CDD" id="cd04163">
    <property type="entry name" value="Era"/>
    <property type="match status" value="1"/>
</dbReference>
<dbReference type="GO" id="GO:0005886">
    <property type="term" value="C:plasma membrane"/>
    <property type="evidence" value="ECO:0007669"/>
    <property type="project" value="UniProtKB-SubCell"/>
</dbReference>
<evidence type="ECO:0000313" key="9">
    <source>
        <dbReference type="EMBL" id="ASQ30554.1"/>
    </source>
</evidence>
<keyword evidence="6" id="KW-0699">rRNA-binding</keyword>
<keyword evidence="5 6" id="KW-0342">GTP-binding</keyword>
<keyword evidence="10" id="KW-1185">Reference proteome</keyword>
<dbReference type="InterPro" id="IPR015946">
    <property type="entry name" value="KH_dom-like_a/b"/>
</dbReference>
<dbReference type="PANTHER" id="PTHR42698">
    <property type="entry name" value="GTPASE ERA"/>
    <property type="match status" value="1"/>
</dbReference>
<dbReference type="AlphaFoldDB" id="A0A222MWV3"/>
<evidence type="ECO:0000256" key="4">
    <source>
        <dbReference type="ARBA" id="ARBA00022884"/>
    </source>
</evidence>
<comment type="function">
    <text evidence="6">An essential GTPase that binds both GDP and GTP, with rapid nucleotide exchange. Plays a role in 16S rRNA processing and 30S ribosomal subunit biogenesis and possibly also in cell cycle regulation and energy metabolism.</text>
</comment>
<feature type="region of interest" description="G5" evidence="7">
    <location>
        <begin position="146"/>
        <end position="148"/>
    </location>
</feature>
<feature type="region of interest" description="G2" evidence="7">
    <location>
        <begin position="36"/>
        <end position="40"/>
    </location>
</feature>
<keyword evidence="6" id="KW-0472">Membrane</keyword>
<evidence type="ECO:0000256" key="2">
    <source>
        <dbReference type="ARBA" id="ARBA00020484"/>
    </source>
</evidence>